<dbReference type="Proteomes" id="UP001209417">
    <property type="component" value="Unassembled WGS sequence"/>
</dbReference>
<accession>A0AA92TP87</accession>
<dbReference type="EMBL" id="JAPDVG010000001">
    <property type="protein sequence ID" value="MCW4131381.1"/>
    <property type="molecule type" value="Genomic_DNA"/>
</dbReference>
<gene>
    <name evidence="3" type="ORF">DWW35_14580</name>
    <name evidence="2" type="ORF">ONT19_07210</name>
</gene>
<evidence type="ECO:0000313" key="4">
    <source>
        <dbReference type="Proteomes" id="UP000285236"/>
    </source>
</evidence>
<proteinExistence type="predicted"/>
<keyword evidence="1" id="KW-0812">Transmembrane</keyword>
<protein>
    <submittedName>
        <fullName evidence="3">Uncharacterized protein</fullName>
    </submittedName>
</protein>
<keyword evidence="1" id="KW-0472">Membrane</keyword>
<comment type="caution">
    <text evidence="3">The sequence shown here is derived from an EMBL/GenBank/DDBJ whole genome shotgun (WGS) entry which is preliminary data.</text>
</comment>
<name>A0AA92TP87_9BACT</name>
<feature type="transmembrane region" description="Helical" evidence="1">
    <location>
        <begin position="114"/>
        <end position="136"/>
    </location>
</feature>
<feature type="transmembrane region" description="Helical" evidence="1">
    <location>
        <begin position="59"/>
        <end position="77"/>
    </location>
</feature>
<evidence type="ECO:0000256" key="1">
    <source>
        <dbReference type="SAM" id="Phobius"/>
    </source>
</evidence>
<organism evidence="3 4">
    <name type="scientific">Segatella copri</name>
    <dbReference type="NCBI Taxonomy" id="165179"/>
    <lineage>
        <taxon>Bacteria</taxon>
        <taxon>Pseudomonadati</taxon>
        <taxon>Bacteroidota</taxon>
        <taxon>Bacteroidia</taxon>
        <taxon>Bacteroidales</taxon>
        <taxon>Prevotellaceae</taxon>
        <taxon>Segatella</taxon>
    </lineage>
</organism>
<keyword evidence="1" id="KW-1133">Transmembrane helix</keyword>
<dbReference type="RefSeq" id="WP_118192436.1">
    <property type="nucleotide sequence ID" value="NZ_CAXTHI010000011.1"/>
</dbReference>
<dbReference type="EMBL" id="QRYP01000063">
    <property type="protein sequence ID" value="RGU90088.1"/>
    <property type="molecule type" value="Genomic_DNA"/>
</dbReference>
<reference evidence="2" key="2">
    <citation type="submission" date="2022-11" db="EMBL/GenBank/DDBJ databases">
        <title>Genomic repertoires linked with pathogenic potency of arthritogenic Prevotella copri isolated from the gut of rheumatoid arthritis patients.</title>
        <authorList>
            <person name="Nii T."/>
            <person name="Maeda Y."/>
            <person name="Motooka D."/>
            <person name="Naito M."/>
            <person name="Matsumoto Y."/>
            <person name="Ogawa T."/>
            <person name="Oguro-Igashira E."/>
            <person name="Kishikawa T."/>
            <person name="Yamashita M."/>
            <person name="Koizumi S."/>
            <person name="Kurakawa T."/>
            <person name="Okumura R."/>
            <person name="Kayama H."/>
            <person name="Murakami M."/>
            <person name="Sakaguchi T."/>
            <person name="Das B."/>
            <person name="Nakamura S."/>
            <person name="Okada Y."/>
            <person name="Kumanogoh A."/>
            <person name="Takeda K."/>
        </authorList>
    </citation>
    <scope>NUCLEOTIDE SEQUENCE</scope>
    <source>
        <strain evidence="2">H019-1</strain>
    </source>
</reference>
<feature type="transmembrane region" description="Helical" evidence="1">
    <location>
        <begin position="84"/>
        <end position="102"/>
    </location>
</feature>
<feature type="transmembrane region" description="Helical" evidence="1">
    <location>
        <begin position="23"/>
        <end position="47"/>
    </location>
</feature>
<sequence>MKDMDKYWKSVGSLFDSKDNRKVIWIGYAVGLVLVTASIFTLCLRLLRHEEFTFGRMSSLILVLMVGLSLVCFLFYRKKISIKIKFYLLCLIFVCGGINMFLHPKVSRKIPSETYCQVVGIVGCLFFGGGGLWVLYNDYKWHRRRRDEEE</sequence>
<evidence type="ECO:0000313" key="3">
    <source>
        <dbReference type="EMBL" id="RGU90088.1"/>
    </source>
</evidence>
<dbReference type="Proteomes" id="UP000285236">
    <property type="component" value="Unassembled WGS sequence"/>
</dbReference>
<dbReference type="AlphaFoldDB" id="A0AA92TP87"/>
<evidence type="ECO:0000313" key="2">
    <source>
        <dbReference type="EMBL" id="MCW4131381.1"/>
    </source>
</evidence>
<reference evidence="3 4" key="1">
    <citation type="submission" date="2018-08" db="EMBL/GenBank/DDBJ databases">
        <title>A genome reference for cultivated species of the human gut microbiota.</title>
        <authorList>
            <person name="Zou Y."/>
            <person name="Xue W."/>
            <person name="Luo G."/>
        </authorList>
    </citation>
    <scope>NUCLEOTIDE SEQUENCE [LARGE SCALE GENOMIC DNA]</scope>
    <source>
        <strain evidence="3 4">AF15-25</strain>
    </source>
</reference>